<dbReference type="PANTHER" id="PTHR15678">
    <property type="entry name" value="ANTIGEN MLAA-22-RELATED"/>
    <property type="match status" value="1"/>
</dbReference>
<dbReference type="InterPro" id="IPR019441">
    <property type="entry name" value="FMP27/BLTP2/Hobbit_GFWDK_RBG"/>
</dbReference>
<dbReference type="STRING" id="67767.A0A0J7KS44"/>
<accession>A0A0J7KS44</accession>
<dbReference type="PANTHER" id="PTHR15678:SF6">
    <property type="entry name" value="BRIDGE-LIKE LIPID TRANSFER PROTEIN FAMILY MEMBER 2"/>
    <property type="match status" value="1"/>
</dbReference>
<comment type="caution">
    <text evidence="3">The sequence shown here is derived from an EMBL/GenBank/DDBJ whole genome shotgun (WGS) entry which is preliminary data.</text>
</comment>
<dbReference type="Pfam" id="PF10344">
    <property type="entry name" value="Hobbit"/>
    <property type="match status" value="3"/>
</dbReference>
<organism evidence="3 4">
    <name type="scientific">Lasius niger</name>
    <name type="common">Black garden ant</name>
    <dbReference type="NCBI Taxonomy" id="67767"/>
    <lineage>
        <taxon>Eukaryota</taxon>
        <taxon>Metazoa</taxon>
        <taxon>Ecdysozoa</taxon>
        <taxon>Arthropoda</taxon>
        <taxon>Hexapoda</taxon>
        <taxon>Insecta</taxon>
        <taxon>Pterygota</taxon>
        <taxon>Neoptera</taxon>
        <taxon>Endopterygota</taxon>
        <taxon>Hymenoptera</taxon>
        <taxon>Apocrita</taxon>
        <taxon>Aculeata</taxon>
        <taxon>Formicoidea</taxon>
        <taxon>Formicidae</taxon>
        <taxon>Formicinae</taxon>
        <taxon>Lasius</taxon>
        <taxon>Lasius</taxon>
    </lineage>
</organism>
<dbReference type="PaxDb" id="67767-A0A0J7KS44"/>
<dbReference type="SMART" id="SM01214">
    <property type="entry name" value="Fmp27_GFWDK"/>
    <property type="match status" value="1"/>
</dbReference>
<keyword evidence="1" id="KW-0175">Coiled coil</keyword>
<feature type="domain" description="FMP27/BLTP2/Hobbit GFWDK motif-containing RBG unit" evidence="2">
    <location>
        <begin position="719"/>
        <end position="851"/>
    </location>
</feature>
<evidence type="ECO:0000259" key="2">
    <source>
        <dbReference type="SMART" id="SM01214"/>
    </source>
</evidence>
<dbReference type="Proteomes" id="UP000036403">
    <property type="component" value="Unassembled WGS sequence"/>
</dbReference>
<dbReference type="InterPro" id="IPR045167">
    <property type="entry name" value="Hobbit"/>
</dbReference>
<protein>
    <recommendedName>
        <fullName evidence="2">FMP27/BLTP2/Hobbit GFWDK motif-containing RBG unit domain-containing protein</fullName>
    </recommendedName>
</protein>
<feature type="coiled-coil region" evidence="1">
    <location>
        <begin position="1499"/>
        <end position="1559"/>
    </location>
</feature>
<name>A0A0J7KS44_LASNI</name>
<evidence type="ECO:0000313" key="4">
    <source>
        <dbReference type="Proteomes" id="UP000036403"/>
    </source>
</evidence>
<dbReference type="OrthoDB" id="1562405at2759"/>
<sequence>MTGLFAICIVFLIFYCFFTRIVPRLLAWIVKRCYKIHLQVGHISLPYFRLRDVNITKNGFTLQVEEIRIRSSFFSSDVAKLLAVVMKDVRINKDVHPTCKIKQSDELLDFRNKKIPPIIIKSVQFMAVHVENISVLALGNGWLANGNAESLSLDASIVHGACTLLASATIVGGTMKLLQHASDACLSQVTFAGTVEATFKAQGELSVETLCIGITQTEGSGGAGLIQFLRDRRTLNTTTYTCSNVHNNSSNDLMTRLAPILPKDFTLKIGNSLIIAGREDTNMTGLEGTLRSLQVHAKFQANRTRLNFTINLDVSIMTRLDIATLEQNAKRFVGVAEGISAITLNKNEPIMCQHAQALTHPFLAIRKCKAAINSDAVNISLEGTNLAWSPNLHLRLLQVWMESKDFRSIVMKEISATRIEEVHRKKRVLDLLATSGITISIDISTKHFLILRSDQLRWSQGEWRLTYIRVTLDIADVIMIEGFELVRVLDNAEVRAERQSNEGFILNWNECWALNIDSIKICFPYEHQFTNAIQNELFSIRKWLKEIHSSNTPKQESLPCDLIIKIKEWTFEVSDDPFEVRLRDNYELLEDEYKESLKRQAMLDAKVQELCRAHLLLPQGKVEELYASLNKKNAEIYVQRWKQMQRAGPARTRLFAWTIWDLEILALADPSINDSEKQVRALKEMDPETPWPEDGLEFSTLWIRGISLKCAEWKLQLRDFPQPLLLVESLNVWGRLAGAEALAPLRAKRTVRIEIGAPWQDIVVERGMTSLKYYHDLNLDIDKFRYAFGPCWEPVIAQCNLSFEKILHPSRDPSPPLPFWDKMRLALHGRLTLCVKQLTVLLHGSLDPYNTTEEMELTWTGLELDWTQGKIIIKGDLDVYVRTASKYDDCRLLHLPNVRMGIKLAWVCLGDPRDHHAAIPCAPDRLPEYSSNQEHDSFRAFRSQNLNVSLSLETKPTGSPTLAGAPTALLYGSTLRWFENLKLILSGATRPTRKGPLFKNIRPRKKQLSRHYRKVRLTLAFHRFHVNYWMSFAMQRGFEVTGGRVACSSEHNLALHPIDDGLIHRPRAEWSVVYMNCELSDAEIWLKNALQEDEVESASLRQPVEKCYCLSVARVSYGREAMVTGVSGDTPIHRLVVHDLRGAWTKTNRDVAFALFDSFIKTQQLKKNLSTAALKGFHRDKSSTPHKNRATRSIVVDQQSTPTQVAPSSSVKPQQGEVVGMLQRLIAEAVNKPVAFSDDLSVQTRGQQLRGLAACHQDDVLHKNWLIALVNSQVLLKGIETRGYVILSAAKAEILQRVHHPVWKERSLVPKTTWVGSLECMQYYATVSANIDDNIDDNIMWLTLDNIQEKDSTIIVGLPDVPALVGSGQSVGGVVSQTVGGGGGLQHQLQRIVSRCKCEFFYVGYGQTLDVGSVDQIPPPPREEVSPWERKDLTAADAFTLMHHDLDVCTNSLQYAMILDIVNNLLLYVEPRRKEASERLQRMRFQLQLHSVEDQKRPIQQLQNTVRGLVAKLRRLERETYLVQKALADESSPELLTEIERLEANVFECKEQLGAKAEELDVMLNCYKETTAPAAASATLKDKPAAVARVAEICFKHAQWRLTDADGQLGIADLILTNFLYTKTSKTDDSVEHLLELGYVRMTNLLPNQTYTEVLVPTELQSNMPVDRQRALRVFCREKAPVAGISVKEHFEINVVPLTIGLTKKFFNTMLKFCFPERDPEGIEEAPAPQRDSSFYVPIERRDDVEKMKERADKNKLFIYIKIPEVPVRVSYKGNKEKNLEDVRDFALVIPTLEYHNVTWTWLDLLLAMKSDSRRVILSQAIKQKLQIKPRGPPEESVPQEEDKARLLLGTRHLPGDARKKSVFKFK</sequence>
<reference evidence="3 4" key="1">
    <citation type="submission" date="2015-04" db="EMBL/GenBank/DDBJ databases">
        <title>Lasius niger genome sequencing.</title>
        <authorList>
            <person name="Konorov E.A."/>
            <person name="Nikitin M.A."/>
            <person name="Kirill M.V."/>
            <person name="Chang P."/>
        </authorList>
    </citation>
    <scope>NUCLEOTIDE SEQUENCE [LARGE SCALE GENOMIC DNA]</scope>
    <source>
        <tissue evidence="3">Whole</tissue>
    </source>
</reference>
<dbReference type="EMBL" id="LBMM01003812">
    <property type="protein sequence ID" value="KMQ93106.1"/>
    <property type="molecule type" value="Genomic_DNA"/>
</dbReference>
<proteinExistence type="predicted"/>
<evidence type="ECO:0000256" key="1">
    <source>
        <dbReference type="SAM" id="Coils"/>
    </source>
</evidence>
<evidence type="ECO:0000313" key="3">
    <source>
        <dbReference type="EMBL" id="KMQ93106.1"/>
    </source>
</evidence>
<keyword evidence="4" id="KW-1185">Reference proteome</keyword>
<gene>
    <name evidence="3" type="ORF">RF55_6818</name>
</gene>